<dbReference type="PANTHER" id="PTHR46155">
    <property type="entry name" value="BIFUNCTIONAL INHIBITOR/LIPID-TRANSFER PROTEIN/SEED STORAGE 2S ALBUMIN SUPERFAMILY PROTEIN"/>
    <property type="match status" value="1"/>
</dbReference>
<dbReference type="VEuPathDB" id="TrichDB:TVAG_486770"/>
<dbReference type="Proteomes" id="UP000001542">
    <property type="component" value="Unassembled WGS sequence"/>
</dbReference>
<name>A2DZA5_TRIV3</name>
<dbReference type="PANTHER" id="PTHR46155:SF1">
    <property type="entry name" value="BIFUNCTIONAL INHIBITOR_LIPID-TRANSFER PROTEIN_SEED STORAGE 2S ALBUMIN SUPERFAMILY PROTEIN"/>
    <property type="match status" value="1"/>
</dbReference>
<protein>
    <recommendedName>
        <fullName evidence="5">Right handed beta helix domain-containing protein</fullName>
    </recommendedName>
</protein>
<gene>
    <name evidence="3" type="ORF">TVAG_486770</name>
</gene>
<accession>A2DZA5</accession>
<dbReference type="EMBL" id="DS113273">
    <property type="protein sequence ID" value="EAY14234.1"/>
    <property type="molecule type" value="Genomic_DNA"/>
</dbReference>
<organism evidence="3 4">
    <name type="scientific">Trichomonas vaginalis (strain ATCC PRA-98 / G3)</name>
    <dbReference type="NCBI Taxonomy" id="412133"/>
    <lineage>
        <taxon>Eukaryota</taxon>
        <taxon>Metamonada</taxon>
        <taxon>Parabasalia</taxon>
        <taxon>Trichomonadida</taxon>
        <taxon>Trichomonadidae</taxon>
        <taxon>Trichomonas</taxon>
    </lineage>
</organism>
<dbReference type="VEuPathDB" id="TrichDB:TVAGG3_1017440"/>
<feature type="compositionally biased region" description="Basic and acidic residues" evidence="1">
    <location>
        <begin position="538"/>
        <end position="560"/>
    </location>
</feature>
<dbReference type="OrthoDB" id="6153212at2759"/>
<dbReference type="AlphaFoldDB" id="A2DZA5"/>
<evidence type="ECO:0000256" key="1">
    <source>
        <dbReference type="SAM" id="MobiDB-lite"/>
    </source>
</evidence>
<dbReference type="STRING" id="5722.A2DZA5"/>
<feature type="transmembrane region" description="Helical" evidence="2">
    <location>
        <begin position="585"/>
        <end position="608"/>
    </location>
</feature>
<reference evidence="3" key="2">
    <citation type="journal article" date="2007" name="Science">
        <title>Draft genome sequence of the sexually transmitted pathogen Trichomonas vaginalis.</title>
        <authorList>
            <person name="Carlton J.M."/>
            <person name="Hirt R.P."/>
            <person name="Silva J.C."/>
            <person name="Delcher A.L."/>
            <person name="Schatz M."/>
            <person name="Zhao Q."/>
            <person name="Wortman J.R."/>
            <person name="Bidwell S.L."/>
            <person name="Alsmark U.C.M."/>
            <person name="Besteiro S."/>
            <person name="Sicheritz-Ponten T."/>
            <person name="Noel C.J."/>
            <person name="Dacks J.B."/>
            <person name="Foster P.G."/>
            <person name="Simillion C."/>
            <person name="Van de Peer Y."/>
            <person name="Miranda-Saavedra D."/>
            <person name="Barton G.J."/>
            <person name="Westrop G.D."/>
            <person name="Mueller S."/>
            <person name="Dessi D."/>
            <person name="Fiori P.L."/>
            <person name="Ren Q."/>
            <person name="Paulsen I."/>
            <person name="Zhang H."/>
            <person name="Bastida-Corcuera F.D."/>
            <person name="Simoes-Barbosa A."/>
            <person name="Brown M.T."/>
            <person name="Hayes R.D."/>
            <person name="Mukherjee M."/>
            <person name="Okumura C.Y."/>
            <person name="Schneider R."/>
            <person name="Smith A.J."/>
            <person name="Vanacova S."/>
            <person name="Villalvazo M."/>
            <person name="Haas B.J."/>
            <person name="Pertea M."/>
            <person name="Feldblyum T.V."/>
            <person name="Utterback T.R."/>
            <person name="Shu C.L."/>
            <person name="Osoegawa K."/>
            <person name="de Jong P.J."/>
            <person name="Hrdy I."/>
            <person name="Horvathova L."/>
            <person name="Zubacova Z."/>
            <person name="Dolezal P."/>
            <person name="Malik S.B."/>
            <person name="Logsdon J.M. Jr."/>
            <person name="Henze K."/>
            <person name="Gupta A."/>
            <person name="Wang C.C."/>
            <person name="Dunne R.L."/>
            <person name="Upcroft J.A."/>
            <person name="Upcroft P."/>
            <person name="White O."/>
            <person name="Salzberg S.L."/>
            <person name="Tang P."/>
            <person name="Chiu C.-H."/>
            <person name="Lee Y.-S."/>
            <person name="Embley T.M."/>
            <person name="Coombs G.H."/>
            <person name="Mottram J.C."/>
            <person name="Tachezy J."/>
            <person name="Fraser-Liggett C.M."/>
            <person name="Johnson P.J."/>
        </authorList>
    </citation>
    <scope>NUCLEOTIDE SEQUENCE [LARGE SCALE GENOMIC DNA]</scope>
    <source>
        <strain evidence="3">G3</strain>
    </source>
</reference>
<dbReference type="RefSeq" id="XP_001326457.1">
    <property type="nucleotide sequence ID" value="XM_001326422.1"/>
</dbReference>
<keyword evidence="2" id="KW-0812">Transmembrane</keyword>
<dbReference type="InParanoid" id="A2DZA5"/>
<keyword evidence="4" id="KW-1185">Reference proteome</keyword>
<keyword evidence="2" id="KW-0472">Membrane</keyword>
<sequence>MHHVTILHSDWAQYYGTEQHTDHMNKMIFGSGQIVDARRNVMIFECVFIRIHPSDGKNALKIDRSNRDSYKTLVSQCSFYDCSVKGWGGAMLIATNGGECVLDRCCGQKCKSSNQGTFANLNVRQAQPCRCIINSTTALHCAGRDQDFQTDSTICVTNSLLTIRDANLTQNKAKYGTAFTFRFLNLEGSSAKYLSIDSNVNSEQYGIICRDNDETSNQYILTLENINILHNSFTDSSNGSIFSYYNDRTIKGAKNTNINNCNIRENNAKYLAYSNFQASVFTFRGCFLDVTLGRTCVVRIEQSASNSVDNGGVYYYTENCIFYDATAVETPYITVVETPYITVVETPYITVVETPYITAIETPYITVVETPYITVVETPYITVVETPYITVVETPYITVVETPYITAIETPYITAIETPYITAIETPYITAIETPYITAIETPYITAIETPYITAIETPYITVVETPYITVVETPYITAIETPYITAIETPYITAIETPYITAVETPFQTTIPERPSVEDDPQDGKDGDTPGTYDKNPGTDDKTPRTDDIETSETKENENIPKSSTTTDKIEQKDKEAQRKKNIWWIYVVAGFAGLLLLISGIIFFLWMMREDDSTEEVETDNVDKNNEETTYLDSLTVNDEEYVINPDFDDYDQEITNPDEFFIMQVEE</sequence>
<evidence type="ECO:0000313" key="4">
    <source>
        <dbReference type="Proteomes" id="UP000001542"/>
    </source>
</evidence>
<evidence type="ECO:0008006" key="5">
    <source>
        <dbReference type="Google" id="ProtNLM"/>
    </source>
</evidence>
<reference evidence="3" key="1">
    <citation type="submission" date="2006-10" db="EMBL/GenBank/DDBJ databases">
        <authorList>
            <person name="Amadeo P."/>
            <person name="Zhao Q."/>
            <person name="Wortman J."/>
            <person name="Fraser-Liggett C."/>
            <person name="Carlton J."/>
        </authorList>
    </citation>
    <scope>NUCLEOTIDE SEQUENCE</scope>
    <source>
        <strain evidence="3">G3</strain>
    </source>
</reference>
<dbReference type="KEGG" id="tva:4772225"/>
<proteinExistence type="predicted"/>
<feature type="region of interest" description="Disordered" evidence="1">
    <location>
        <begin position="508"/>
        <end position="574"/>
    </location>
</feature>
<keyword evidence="2" id="KW-1133">Transmembrane helix</keyword>
<evidence type="ECO:0000313" key="3">
    <source>
        <dbReference type="EMBL" id="EAY14234.1"/>
    </source>
</evidence>
<evidence type="ECO:0000256" key="2">
    <source>
        <dbReference type="SAM" id="Phobius"/>
    </source>
</evidence>